<dbReference type="SUPFAM" id="SSF53335">
    <property type="entry name" value="S-adenosyl-L-methionine-dependent methyltransferases"/>
    <property type="match status" value="1"/>
</dbReference>
<accession>A0A8C2H7H2</accession>
<dbReference type="AlphaFoldDB" id="A0A8C2H7H2"/>
<name>A0A8C2H7H2_CYPCA</name>
<evidence type="ECO:0000313" key="1">
    <source>
        <dbReference type="Ensembl" id="ENSCCRP00020024426.1"/>
    </source>
</evidence>
<organism evidence="1 2">
    <name type="scientific">Cyprinus carpio</name>
    <name type="common">Common carp</name>
    <dbReference type="NCBI Taxonomy" id="7962"/>
    <lineage>
        <taxon>Eukaryota</taxon>
        <taxon>Metazoa</taxon>
        <taxon>Chordata</taxon>
        <taxon>Craniata</taxon>
        <taxon>Vertebrata</taxon>
        <taxon>Euteleostomi</taxon>
        <taxon>Actinopterygii</taxon>
        <taxon>Neopterygii</taxon>
        <taxon>Teleostei</taxon>
        <taxon>Ostariophysi</taxon>
        <taxon>Cypriniformes</taxon>
        <taxon>Cyprinidae</taxon>
        <taxon>Cyprininae</taxon>
        <taxon>Cyprinus</taxon>
    </lineage>
</organism>
<reference evidence="1" key="1">
    <citation type="submission" date="2025-08" db="UniProtKB">
        <authorList>
            <consortium name="Ensembl"/>
        </authorList>
    </citation>
    <scope>IDENTIFICATION</scope>
</reference>
<dbReference type="Proteomes" id="UP000694701">
    <property type="component" value="Unplaced"/>
</dbReference>
<proteinExistence type="predicted"/>
<protein>
    <submittedName>
        <fullName evidence="1">Uncharacterized protein</fullName>
    </submittedName>
</protein>
<sequence>ILCNFSKGMTNTSQTFSDVRNVILSAHKNTGAQDKVSFYDTWAENYDAAGFPLLAAECVSSFFRGDREKAAVLDVACGTGLVSAHVSIALLAFWWAQENVINLVKQRVIFFFNPICLRKYKAELEQMIRALDEEQKWGCVTVVEVEEWEKAVLELDSGFRCNA</sequence>
<evidence type="ECO:0000313" key="2">
    <source>
        <dbReference type="Proteomes" id="UP000694701"/>
    </source>
</evidence>
<dbReference type="Ensembl" id="ENSCCRT00020026784.1">
    <property type="protein sequence ID" value="ENSCCRP00020024426.1"/>
    <property type="gene ID" value="ENSCCRG00020011311.1"/>
</dbReference>
<dbReference type="InterPro" id="IPR029063">
    <property type="entry name" value="SAM-dependent_MTases_sf"/>
</dbReference>